<accession>A0A7J0BPG4</accession>
<comment type="caution">
    <text evidence="8">The sequence shown here is derived from an EMBL/GenBank/DDBJ whole genome shotgun (WGS) entry which is preliminary data.</text>
</comment>
<keyword evidence="9" id="KW-1185">Reference proteome</keyword>
<evidence type="ECO:0000313" key="8">
    <source>
        <dbReference type="EMBL" id="GFM35102.1"/>
    </source>
</evidence>
<dbReference type="SUPFAM" id="SSF102824">
    <property type="entry name" value="Colicin D/E5 nuclease domain"/>
    <property type="match status" value="1"/>
</dbReference>
<dbReference type="InterPro" id="IPR038233">
    <property type="entry name" value="Colicin_D/E5_nuclease"/>
</dbReference>
<dbReference type="InterPro" id="IPR006915">
    <property type="entry name" value="DUF637_hemagglutn_put"/>
</dbReference>
<proteinExistence type="predicted"/>
<dbReference type="Pfam" id="PF11429">
    <property type="entry name" value="Colicin_D"/>
    <property type="match status" value="1"/>
</dbReference>
<dbReference type="Pfam" id="PF04830">
    <property type="entry name" value="DUF637"/>
    <property type="match status" value="1"/>
</dbReference>
<evidence type="ECO:0000313" key="9">
    <source>
        <dbReference type="Proteomes" id="UP000503840"/>
    </source>
</evidence>
<dbReference type="Gene3D" id="3.10.450.200">
    <property type="match status" value="1"/>
</dbReference>
<feature type="domain" description="Colicin D C-terminal" evidence="7">
    <location>
        <begin position="304"/>
        <end position="388"/>
    </location>
</feature>
<dbReference type="InterPro" id="IPR006914">
    <property type="entry name" value="VENN_dom"/>
</dbReference>
<evidence type="ECO:0000256" key="1">
    <source>
        <dbReference type="ARBA" id="ARBA00004219"/>
    </source>
</evidence>
<dbReference type="InterPro" id="IPR037178">
    <property type="entry name" value="ColicinD_C_sf"/>
</dbReference>
<keyword evidence="4" id="KW-0843">Virulence</keyword>
<dbReference type="RefSeq" id="WP_174406737.1">
    <property type="nucleotide sequence ID" value="NZ_BLVO01000016.1"/>
</dbReference>
<keyword evidence="3" id="KW-1266">Target cell cytoplasm</keyword>
<evidence type="ECO:0000256" key="3">
    <source>
        <dbReference type="ARBA" id="ARBA00022913"/>
    </source>
</evidence>
<gene>
    <name evidence="8" type="ORF">DSM101010T_34670</name>
</gene>
<organism evidence="8 9">
    <name type="scientific">Desulfovibrio subterraneus</name>
    <dbReference type="NCBI Taxonomy" id="2718620"/>
    <lineage>
        <taxon>Bacteria</taxon>
        <taxon>Pseudomonadati</taxon>
        <taxon>Thermodesulfobacteriota</taxon>
        <taxon>Desulfovibrionia</taxon>
        <taxon>Desulfovibrionales</taxon>
        <taxon>Desulfovibrionaceae</taxon>
        <taxon>Desulfovibrio</taxon>
    </lineage>
</organism>
<dbReference type="GO" id="GO:0090729">
    <property type="term" value="F:toxin activity"/>
    <property type="evidence" value="ECO:0007669"/>
    <property type="project" value="UniProtKB-KW"/>
</dbReference>
<keyword evidence="2" id="KW-0800">Toxin</keyword>
<evidence type="ECO:0000256" key="2">
    <source>
        <dbReference type="ARBA" id="ARBA00022656"/>
    </source>
</evidence>
<dbReference type="AlphaFoldDB" id="A0A7J0BPG4"/>
<evidence type="ECO:0000259" key="6">
    <source>
        <dbReference type="Pfam" id="PF04830"/>
    </source>
</evidence>
<evidence type="ECO:0000259" key="7">
    <source>
        <dbReference type="Pfam" id="PF11429"/>
    </source>
</evidence>
<dbReference type="InterPro" id="IPR024440">
    <property type="entry name" value="ColicinD_C"/>
</dbReference>
<evidence type="ECO:0000259" key="5">
    <source>
        <dbReference type="Pfam" id="PF04829"/>
    </source>
</evidence>
<protein>
    <submittedName>
        <fullName evidence="8">Uncharacterized protein</fullName>
    </submittedName>
</protein>
<dbReference type="GO" id="GO:0004540">
    <property type="term" value="F:RNA nuclease activity"/>
    <property type="evidence" value="ECO:0007669"/>
    <property type="project" value="InterPro"/>
</dbReference>
<feature type="domain" description="DUF637" evidence="6">
    <location>
        <begin position="19"/>
        <end position="121"/>
    </location>
</feature>
<feature type="domain" description="VENN motif-containing" evidence="5">
    <location>
        <begin position="165"/>
        <end position="197"/>
    </location>
</feature>
<sequence length="394" mass="41198">MDATFFKPEVASAADKAATISDHVSNVVSNLPSAITEGVVHGTISGAVDTAINGGDIGQNLLSGIQGAVVSEIGEVMATEIGAAYKNGDINQASRYIAHAALVAGMDLATGGDGVSGAVGAVVGEATAELYLSQYVEEKLRPDRLKGMTREQFAAEAHHLKELGVNLSALSAGIAAAVIGKDVDAAAMTGKNAARNNEMVILIIAIALVALEVADKAMIAVDAWELAQAVAENDQEKVEAKALEIGVGLATDAVPGNVVTIKIGKLLHGFGVATVGAKVVAKAGGKVDEAVEVVERIVTFSDKQLQQKFKHAVDFGIDGNFNPQKMLEYKDVIARHINDPNVLRIQGSYRGDSVVHYFNKKTGVNVMTKSSGEFISGWKLNEKQIENIISRGSL</sequence>
<comment type="subcellular location">
    <subcellularLocation>
        <location evidence="1">Target cell</location>
        <location evidence="1">Target cell cytoplasm</location>
    </subcellularLocation>
</comment>
<name>A0A7J0BPG4_9BACT</name>
<dbReference type="Pfam" id="PF04829">
    <property type="entry name" value="PT-VENN"/>
    <property type="match status" value="1"/>
</dbReference>
<dbReference type="Proteomes" id="UP000503840">
    <property type="component" value="Unassembled WGS sequence"/>
</dbReference>
<dbReference type="EMBL" id="BLVO01000016">
    <property type="protein sequence ID" value="GFM35102.1"/>
    <property type="molecule type" value="Genomic_DNA"/>
</dbReference>
<evidence type="ECO:0000256" key="4">
    <source>
        <dbReference type="ARBA" id="ARBA00023026"/>
    </source>
</evidence>
<reference evidence="8 9" key="1">
    <citation type="submission" date="2020-05" db="EMBL/GenBank/DDBJ databases">
        <title>Draft genome sequence of Desulfovibrio sp. strain HN2T.</title>
        <authorList>
            <person name="Ueno A."/>
            <person name="Tamazawa S."/>
            <person name="Tamamura S."/>
            <person name="Murakami T."/>
            <person name="Kiyama T."/>
            <person name="Inomata H."/>
            <person name="Amano Y."/>
            <person name="Miyakawa K."/>
            <person name="Tamaki H."/>
            <person name="Naganuma T."/>
            <person name="Kaneko K."/>
        </authorList>
    </citation>
    <scope>NUCLEOTIDE SEQUENCE [LARGE SCALE GENOMIC DNA]</scope>
    <source>
        <strain evidence="8 9">HN2</strain>
    </source>
</reference>